<gene>
    <name evidence="2" type="ORF">J5U18_04915</name>
</gene>
<reference evidence="2" key="1">
    <citation type="submission" date="2021-03" db="EMBL/GenBank/DDBJ databases">
        <authorList>
            <person name="Lu T."/>
            <person name="Wang Q."/>
            <person name="Han X."/>
        </authorList>
    </citation>
    <scope>NUCLEOTIDE SEQUENCE</scope>
    <source>
        <strain evidence="2">WQ 2009</strain>
    </source>
</reference>
<evidence type="ECO:0000256" key="1">
    <source>
        <dbReference type="SAM" id="SignalP"/>
    </source>
</evidence>
<keyword evidence="3" id="KW-1185">Reference proteome</keyword>
<dbReference type="Proteomes" id="UP000679691">
    <property type="component" value="Unassembled WGS sequence"/>
</dbReference>
<sequence>MKINHVFRPLVALLVAAVSLSSCKKDNPVHEHDNEEISRLELQFTPTTGMAAEPQTLVFTTADNANKEVTLKKGSYTLRIKAQDFDGHDITQEFIESAAEHQFFFVGPTAQQVSYSYLDANVGISGTWNNLQAASGIPVQVTLMHGLNKSKVSASDWNNPNYFSLAGGTRDIAVSFNLIITE</sequence>
<feature type="signal peptide" evidence="1">
    <location>
        <begin position="1"/>
        <end position="24"/>
    </location>
</feature>
<name>A0A8T4HDV6_9SPHI</name>
<evidence type="ECO:0008006" key="4">
    <source>
        <dbReference type="Google" id="ProtNLM"/>
    </source>
</evidence>
<organism evidence="2 3">
    <name type="scientific">Rhinopithecimicrobium faecis</name>
    <dbReference type="NCBI Taxonomy" id="2820698"/>
    <lineage>
        <taxon>Bacteria</taxon>
        <taxon>Pseudomonadati</taxon>
        <taxon>Bacteroidota</taxon>
        <taxon>Sphingobacteriia</taxon>
        <taxon>Sphingobacteriales</taxon>
        <taxon>Sphingobacteriaceae</taxon>
        <taxon>Rhinopithecimicrobium</taxon>
    </lineage>
</organism>
<comment type="caution">
    <text evidence="2">The sequence shown here is derived from an EMBL/GenBank/DDBJ whole genome shotgun (WGS) entry which is preliminary data.</text>
</comment>
<dbReference type="AlphaFoldDB" id="A0A8T4HDV6"/>
<evidence type="ECO:0000313" key="2">
    <source>
        <dbReference type="EMBL" id="MBP3942911.1"/>
    </source>
</evidence>
<dbReference type="RefSeq" id="WP_353546397.1">
    <property type="nucleotide sequence ID" value="NZ_JAGKSB010000004.1"/>
</dbReference>
<dbReference type="EMBL" id="JAGKSB010000004">
    <property type="protein sequence ID" value="MBP3942911.1"/>
    <property type="molecule type" value="Genomic_DNA"/>
</dbReference>
<dbReference type="PROSITE" id="PS51257">
    <property type="entry name" value="PROKAR_LIPOPROTEIN"/>
    <property type="match status" value="1"/>
</dbReference>
<protein>
    <recommendedName>
        <fullName evidence="4">DUF4625 domain-containing protein</fullName>
    </recommendedName>
</protein>
<feature type="chain" id="PRO_5035719657" description="DUF4625 domain-containing protein" evidence="1">
    <location>
        <begin position="25"/>
        <end position="182"/>
    </location>
</feature>
<evidence type="ECO:0000313" key="3">
    <source>
        <dbReference type="Proteomes" id="UP000679691"/>
    </source>
</evidence>
<keyword evidence="1" id="KW-0732">Signal</keyword>
<proteinExistence type="predicted"/>
<accession>A0A8T4HDV6</accession>